<evidence type="ECO:0000256" key="1">
    <source>
        <dbReference type="ARBA" id="ARBA00009437"/>
    </source>
</evidence>
<reference evidence="6 7" key="1">
    <citation type="submission" date="2015-03" db="EMBL/GenBank/DDBJ databases">
        <title>Draft genome sequence of Luteibacter yeojuensis strain SU11.</title>
        <authorList>
            <person name="Sulaiman J."/>
            <person name="Priya K."/>
            <person name="Chan K.-G."/>
        </authorList>
    </citation>
    <scope>NUCLEOTIDE SEQUENCE [LARGE SCALE GENOMIC DNA]</scope>
    <source>
        <strain evidence="6 7">SU11</strain>
    </source>
</reference>
<dbReference type="PRINTS" id="PR00039">
    <property type="entry name" value="HTHLYSR"/>
</dbReference>
<dbReference type="PROSITE" id="PS50931">
    <property type="entry name" value="HTH_LYSR"/>
    <property type="match status" value="1"/>
</dbReference>
<dbReference type="InterPro" id="IPR036390">
    <property type="entry name" value="WH_DNA-bd_sf"/>
</dbReference>
<evidence type="ECO:0000313" key="7">
    <source>
        <dbReference type="Proteomes" id="UP000033651"/>
    </source>
</evidence>
<dbReference type="Proteomes" id="UP000033651">
    <property type="component" value="Unassembled WGS sequence"/>
</dbReference>
<evidence type="ECO:0000256" key="3">
    <source>
        <dbReference type="ARBA" id="ARBA00023125"/>
    </source>
</evidence>
<dbReference type="FunFam" id="1.10.10.10:FF:000001">
    <property type="entry name" value="LysR family transcriptional regulator"/>
    <property type="match status" value="1"/>
</dbReference>
<dbReference type="EMBL" id="JZRB01000060">
    <property type="protein sequence ID" value="KJV26142.1"/>
    <property type="molecule type" value="Genomic_DNA"/>
</dbReference>
<dbReference type="InterPro" id="IPR036388">
    <property type="entry name" value="WH-like_DNA-bd_sf"/>
</dbReference>
<dbReference type="PANTHER" id="PTHR30346">
    <property type="entry name" value="TRANSCRIPTIONAL DUAL REGULATOR HCAR-RELATED"/>
    <property type="match status" value="1"/>
</dbReference>
<dbReference type="GO" id="GO:0032993">
    <property type="term" value="C:protein-DNA complex"/>
    <property type="evidence" value="ECO:0007669"/>
    <property type="project" value="TreeGrafter"/>
</dbReference>
<accession>A0A0F3K592</accession>
<keyword evidence="4" id="KW-0804">Transcription</keyword>
<keyword evidence="7" id="KW-1185">Reference proteome</keyword>
<feature type="domain" description="HTH lysR-type" evidence="5">
    <location>
        <begin position="1"/>
        <end position="57"/>
    </location>
</feature>
<comment type="similarity">
    <text evidence="1">Belongs to the LysR transcriptional regulatory family.</text>
</comment>
<dbReference type="SUPFAM" id="SSF53850">
    <property type="entry name" value="Periplasmic binding protein-like II"/>
    <property type="match status" value="1"/>
</dbReference>
<organism evidence="6 7">
    <name type="scientific">Luteibacter yeojuensis</name>
    <dbReference type="NCBI Taxonomy" id="345309"/>
    <lineage>
        <taxon>Bacteria</taxon>
        <taxon>Pseudomonadati</taxon>
        <taxon>Pseudomonadota</taxon>
        <taxon>Gammaproteobacteria</taxon>
        <taxon>Lysobacterales</taxon>
        <taxon>Rhodanobacteraceae</taxon>
        <taxon>Luteibacter</taxon>
    </lineage>
</organism>
<keyword evidence="2" id="KW-0805">Transcription regulation</keyword>
<dbReference type="GO" id="GO:0003700">
    <property type="term" value="F:DNA-binding transcription factor activity"/>
    <property type="evidence" value="ECO:0007669"/>
    <property type="project" value="InterPro"/>
</dbReference>
<evidence type="ECO:0000259" key="5">
    <source>
        <dbReference type="PROSITE" id="PS50931"/>
    </source>
</evidence>
<dbReference type="InterPro" id="IPR000847">
    <property type="entry name" value="LysR_HTH_N"/>
</dbReference>
<gene>
    <name evidence="6" type="ORF">VI08_19105</name>
</gene>
<proteinExistence type="inferred from homology"/>
<evidence type="ECO:0000313" key="6">
    <source>
        <dbReference type="EMBL" id="KJV26142.1"/>
    </source>
</evidence>
<sequence length="298" mass="31490">MIDELQALVAAVETPSLSRAADRLHITQSAVSRRLQQLESRLGGDVLDRTRRPPVLTPLGARVYERAKVVLEHVDALVSLGDESKQPHGRYRLGLSIGLGDDVLERIVARIHARFPDVRLDVRSDWGPALLGHLGNGALEAAVVLSPTSAPTPDPLQARPLGTVGLVVVQSRRDTPFTGAVRLADLATASWVLNPTGCGFRAALEMALGGMDGNRQVTVDALGSDVQLRLVAHGLGLGLVPEATLASSPHANDIRVVDVTDFKPVLQARLVHHGSPGPFRAVLDAIASCAMAPTAPGV</sequence>
<dbReference type="PANTHER" id="PTHR30346:SF29">
    <property type="entry name" value="LYSR SUBSTRATE-BINDING"/>
    <property type="match status" value="1"/>
</dbReference>
<dbReference type="AlphaFoldDB" id="A0A0F3K592"/>
<evidence type="ECO:0000256" key="4">
    <source>
        <dbReference type="ARBA" id="ARBA00023163"/>
    </source>
</evidence>
<dbReference type="RefSeq" id="WP_045831239.1">
    <property type="nucleotide sequence ID" value="NZ_JZRB01000060.1"/>
</dbReference>
<dbReference type="OrthoDB" id="8850588at2"/>
<dbReference type="CDD" id="cd05466">
    <property type="entry name" value="PBP2_LTTR_substrate"/>
    <property type="match status" value="1"/>
</dbReference>
<name>A0A0F3K592_9GAMM</name>
<protein>
    <recommendedName>
        <fullName evidence="5">HTH lysR-type domain-containing protein</fullName>
    </recommendedName>
</protein>
<dbReference type="SUPFAM" id="SSF46785">
    <property type="entry name" value="Winged helix' DNA-binding domain"/>
    <property type="match status" value="1"/>
</dbReference>
<evidence type="ECO:0000256" key="2">
    <source>
        <dbReference type="ARBA" id="ARBA00023015"/>
    </source>
</evidence>
<keyword evidence="3" id="KW-0238">DNA-binding</keyword>
<dbReference type="Gene3D" id="1.10.10.10">
    <property type="entry name" value="Winged helix-like DNA-binding domain superfamily/Winged helix DNA-binding domain"/>
    <property type="match status" value="1"/>
</dbReference>
<dbReference type="Pfam" id="PF00126">
    <property type="entry name" value="HTH_1"/>
    <property type="match status" value="1"/>
</dbReference>
<dbReference type="Gene3D" id="3.40.190.10">
    <property type="entry name" value="Periplasmic binding protein-like II"/>
    <property type="match status" value="2"/>
</dbReference>
<comment type="caution">
    <text evidence="6">The sequence shown here is derived from an EMBL/GenBank/DDBJ whole genome shotgun (WGS) entry which is preliminary data.</text>
</comment>
<dbReference type="InterPro" id="IPR005119">
    <property type="entry name" value="LysR_subst-bd"/>
</dbReference>
<dbReference type="PATRIC" id="fig|345309.4.peg.3684"/>
<dbReference type="Pfam" id="PF03466">
    <property type="entry name" value="LysR_substrate"/>
    <property type="match status" value="1"/>
</dbReference>
<dbReference type="GO" id="GO:0003677">
    <property type="term" value="F:DNA binding"/>
    <property type="evidence" value="ECO:0007669"/>
    <property type="project" value="UniProtKB-KW"/>
</dbReference>